<evidence type="ECO:0000256" key="11">
    <source>
        <dbReference type="ARBA" id="ARBA00023288"/>
    </source>
</evidence>
<protein>
    <recommendedName>
        <fullName evidence="12">Phosphate-binding protein</fullName>
    </recommendedName>
</protein>
<evidence type="ECO:0000256" key="9">
    <source>
        <dbReference type="ARBA" id="ARBA00023136"/>
    </source>
</evidence>
<gene>
    <name evidence="14" type="ORF">FD21_GL000002</name>
</gene>
<accession>A0A0R2CD68</accession>
<dbReference type="Proteomes" id="UP000051576">
    <property type="component" value="Unassembled WGS sequence"/>
</dbReference>
<evidence type="ECO:0000256" key="4">
    <source>
        <dbReference type="ARBA" id="ARBA00011529"/>
    </source>
</evidence>
<comment type="function">
    <text evidence="12">Involved in the system for phosphate transport across the cytoplasmic membrane.</text>
</comment>
<keyword evidence="11 12" id="KW-0449">Lipoprotein</keyword>
<dbReference type="PANTHER" id="PTHR30570:SF4">
    <property type="entry name" value="PHOSPHATE-BINDING PROTEIN PSTS 1"/>
    <property type="match status" value="1"/>
</dbReference>
<keyword evidence="8" id="KW-0732">Signal</keyword>
<dbReference type="OrthoDB" id="9790048at2"/>
<feature type="domain" description="PBP" evidence="13">
    <location>
        <begin position="35"/>
        <end position="269"/>
    </location>
</feature>
<evidence type="ECO:0000256" key="3">
    <source>
        <dbReference type="ARBA" id="ARBA00008725"/>
    </source>
</evidence>
<evidence type="ECO:0000256" key="7">
    <source>
        <dbReference type="ARBA" id="ARBA00022592"/>
    </source>
</evidence>
<dbReference type="STRING" id="1133569.FD21_GL000002"/>
<dbReference type="SUPFAM" id="SSF53850">
    <property type="entry name" value="Periplasmic binding protein-like II"/>
    <property type="match status" value="1"/>
</dbReference>
<dbReference type="Gene3D" id="3.40.190.10">
    <property type="entry name" value="Periplasmic binding protein-like II"/>
    <property type="match status" value="2"/>
</dbReference>
<name>A0A0R2CD68_9LACO</name>
<dbReference type="InterPro" id="IPR050811">
    <property type="entry name" value="Phosphate_ABC_transporter"/>
</dbReference>
<evidence type="ECO:0000256" key="2">
    <source>
        <dbReference type="ARBA" id="ARBA00004193"/>
    </source>
</evidence>
<dbReference type="AlphaFoldDB" id="A0A0R2CD68"/>
<keyword evidence="6 12" id="KW-1003">Cell membrane</keyword>
<keyword evidence="10 12" id="KW-0564">Palmitate</keyword>
<evidence type="ECO:0000313" key="14">
    <source>
        <dbReference type="EMBL" id="KRM89709.1"/>
    </source>
</evidence>
<dbReference type="InterPro" id="IPR011862">
    <property type="entry name" value="Phos-bd"/>
</dbReference>
<evidence type="ECO:0000256" key="8">
    <source>
        <dbReference type="ARBA" id="ARBA00022729"/>
    </source>
</evidence>
<comment type="function">
    <text evidence="1">Part of the ABC transporter complex PstSACB involved in phosphate import.</text>
</comment>
<evidence type="ECO:0000259" key="13">
    <source>
        <dbReference type="Pfam" id="PF12849"/>
    </source>
</evidence>
<dbReference type="FunFam" id="3.40.190.10:FF:000107">
    <property type="entry name" value="Phosphate ABC transporter, phosphate-binding protein"/>
    <property type="match status" value="1"/>
</dbReference>
<comment type="similarity">
    <text evidence="3 12">Belongs to the PstS family.</text>
</comment>
<sequence>MKKLTKIATIILASSALLVGCGKSNSSSNASAKSNSSTQVSGKITIVGSTALQPLVEKAAENFQTDNSKVNITVQGGGSGTGLSQVQSGAVTVGNSDIFAEQQSGIKANKLVDHKVAVVGMAPVVNKEAGVKNVTMKQLRDIFTGKITNWKQVGGKDQSIVLINRPEGSGTRATFEGAVMDGQTAKKSQEQDSNGTVQKMVAQTPGAVSYLAFSYIKSDIQPLSINGVKPTDANVTNNKWKIWSYEHMYTKGQPNKATKAFLNYMVSDKVQKSLVKDLGYISISNMHVAKNAAGKVTTK</sequence>
<evidence type="ECO:0000256" key="6">
    <source>
        <dbReference type="ARBA" id="ARBA00022475"/>
    </source>
</evidence>
<keyword evidence="7 12" id="KW-0592">Phosphate transport</keyword>
<evidence type="ECO:0000256" key="5">
    <source>
        <dbReference type="ARBA" id="ARBA00022448"/>
    </source>
</evidence>
<keyword evidence="5 12" id="KW-0813">Transport</keyword>
<dbReference type="NCBIfam" id="TIGR02136">
    <property type="entry name" value="ptsS_2"/>
    <property type="match status" value="1"/>
</dbReference>
<evidence type="ECO:0000256" key="10">
    <source>
        <dbReference type="ARBA" id="ARBA00023139"/>
    </source>
</evidence>
<comment type="subcellular location">
    <subcellularLocation>
        <location evidence="2 12">Cell membrane</location>
        <topology evidence="2 12">Lipid-anchor</topology>
    </subcellularLocation>
</comment>
<dbReference type="RefSeq" id="WP_010580065.1">
    <property type="nucleotide sequence ID" value="NZ_AHYZ01000059.1"/>
</dbReference>
<dbReference type="eggNOG" id="COG0226">
    <property type="taxonomic scope" value="Bacteria"/>
</dbReference>
<dbReference type="Pfam" id="PF12849">
    <property type="entry name" value="PBP_like_2"/>
    <property type="match status" value="1"/>
</dbReference>
<keyword evidence="9" id="KW-0472">Membrane</keyword>
<dbReference type="GO" id="GO:0042301">
    <property type="term" value="F:phosphate ion binding"/>
    <property type="evidence" value="ECO:0007669"/>
    <property type="project" value="UniProtKB-UniRule"/>
</dbReference>
<dbReference type="GO" id="GO:0006817">
    <property type="term" value="P:phosphate ion transport"/>
    <property type="evidence" value="ECO:0007669"/>
    <property type="project" value="UniProtKB-UniRule"/>
</dbReference>
<dbReference type="PANTHER" id="PTHR30570">
    <property type="entry name" value="PERIPLASMIC PHOSPHATE BINDING COMPONENT OF PHOSPHATE ABC TRANSPORTER"/>
    <property type="match status" value="1"/>
</dbReference>
<evidence type="ECO:0000256" key="12">
    <source>
        <dbReference type="RuleBase" id="RU367119"/>
    </source>
</evidence>
<proteinExistence type="inferred from homology"/>
<comment type="subunit">
    <text evidence="4 12">The complex is composed of two ATP-binding proteins (PstB), two transmembrane proteins (PstC and PstA) and a solute-binding protein (PstS).</text>
</comment>
<keyword evidence="15" id="KW-1185">Reference proteome</keyword>
<dbReference type="GO" id="GO:0005886">
    <property type="term" value="C:plasma membrane"/>
    <property type="evidence" value="ECO:0007669"/>
    <property type="project" value="UniProtKB-SubCell"/>
</dbReference>
<dbReference type="InterPro" id="IPR024370">
    <property type="entry name" value="PBP_domain"/>
</dbReference>
<evidence type="ECO:0000256" key="1">
    <source>
        <dbReference type="ARBA" id="ARBA00002841"/>
    </source>
</evidence>
<dbReference type="PROSITE" id="PS51257">
    <property type="entry name" value="PROKAR_LIPOPROTEIN"/>
    <property type="match status" value="1"/>
</dbReference>
<comment type="caution">
    <text evidence="14">The sequence shown here is derived from an EMBL/GenBank/DDBJ whole genome shotgun (WGS) entry which is preliminary data.</text>
</comment>
<dbReference type="CDD" id="cd13653">
    <property type="entry name" value="PBP2_phosphate_like_1"/>
    <property type="match status" value="1"/>
</dbReference>
<dbReference type="EMBL" id="AYYX01000001">
    <property type="protein sequence ID" value="KRM89709.1"/>
    <property type="molecule type" value="Genomic_DNA"/>
</dbReference>
<dbReference type="PATRIC" id="fig|1133569.4.peg.2"/>
<organism evidence="14 15">
    <name type="scientific">Liquorilactobacillus vini DSM 20605</name>
    <dbReference type="NCBI Taxonomy" id="1133569"/>
    <lineage>
        <taxon>Bacteria</taxon>
        <taxon>Bacillati</taxon>
        <taxon>Bacillota</taxon>
        <taxon>Bacilli</taxon>
        <taxon>Lactobacillales</taxon>
        <taxon>Lactobacillaceae</taxon>
        <taxon>Liquorilactobacillus</taxon>
    </lineage>
</organism>
<reference evidence="14 15" key="1">
    <citation type="journal article" date="2015" name="Genome Announc.">
        <title>Expanding the biotechnology potential of lactobacilli through comparative genomics of 213 strains and associated genera.</title>
        <authorList>
            <person name="Sun Z."/>
            <person name="Harris H.M."/>
            <person name="McCann A."/>
            <person name="Guo C."/>
            <person name="Argimon S."/>
            <person name="Zhang W."/>
            <person name="Yang X."/>
            <person name="Jeffery I.B."/>
            <person name="Cooney J.C."/>
            <person name="Kagawa T.F."/>
            <person name="Liu W."/>
            <person name="Song Y."/>
            <person name="Salvetti E."/>
            <person name="Wrobel A."/>
            <person name="Rasinkangas P."/>
            <person name="Parkhill J."/>
            <person name="Rea M.C."/>
            <person name="O'Sullivan O."/>
            <person name="Ritari J."/>
            <person name="Douillard F.P."/>
            <person name="Paul Ross R."/>
            <person name="Yang R."/>
            <person name="Briner A.E."/>
            <person name="Felis G.E."/>
            <person name="de Vos W.M."/>
            <person name="Barrangou R."/>
            <person name="Klaenhammer T.R."/>
            <person name="Caufield P.W."/>
            <person name="Cui Y."/>
            <person name="Zhang H."/>
            <person name="O'Toole P.W."/>
        </authorList>
    </citation>
    <scope>NUCLEOTIDE SEQUENCE [LARGE SCALE GENOMIC DNA]</scope>
    <source>
        <strain evidence="14 15">DSM 20605</strain>
    </source>
</reference>
<evidence type="ECO:0000313" key="15">
    <source>
        <dbReference type="Proteomes" id="UP000051576"/>
    </source>
</evidence>